<protein>
    <submittedName>
        <fullName evidence="7">NarK/NasA family nitrate transporter</fullName>
    </submittedName>
</protein>
<feature type="transmembrane region" description="Helical" evidence="6">
    <location>
        <begin position="349"/>
        <end position="367"/>
    </location>
</feature>
<dbReference type="SUPFAM" id="SSF103473">
    <property type="entry name" value="MFS general substrate transporter"/>
    <property type="match status" value="1"/>
</dbReference>
<evidence type="ECO:0000256" key="4">
    <source>
        <dbReference type="ARBA" id="ARBA00022989"/>
    </source>
</evidence>
<comment type="subcellular location">
    <subcellularLocation>
        <location evidence="1">Membrane</location>
        <topology evidence="1">Multi-pass membrane protein</topology>
    </subcellularLocation>
</comment>
<gene>
    <name evidence="7" type="ORF">FOJ82_13570</name>
</gene>
<feature type="transmembrane region" description="Helical" evidence="6">
    <location>
        <begin position="127"/>
        <end position="146"/>
    </location>
</feature>
<keyword evidence="8" id="KW-1185">Reference proteome</keyword>
<keyword evidence="4 6" id="KW-1133">Transmembrane helix</keyword>
<evidence type="ECO:0000256" key="1">
    <source>
        <dbReference type="ARBA" id="ARBA00004141"/>
    </source>
</evidence>
<name>A0A553JWS0_9ACTN</name>
<dbReference type="InterPro" id="IPR011701">
    <property type="entry name" value="MFS"/>
</dbReference>
<dbReference type="AlphaFoldDB" id="A0A553JWS0"/>
<feature type="transmembrane region" description="Helical" evidence="6">
    <location>
        <begin position="27"/>
        <end position="48"/>
    </location>
</feature>
<dbReference type="Pfam" id="PF07690">
    <property type="entry name" value="MFS_1"/>
    <property type="match status" value="1"/>
</dbReference>
<evidence type="ECO:0000256" key="5">
    <source>
        <dbReference type="ARBA" id="ARBA00023136"/>
    </source>
</evidence>
<dbReference type="InterPro" id="IPR044772">
    <property type="entry name" value="NO3_transporter"/>
</dbReference>
<dbReference type="EMBL" id="VKKG01000006">
    <property type="protein sequence ID" value="TRY16895.1"/>
    <property type="molecule type" value="Genomic_DNA"/>
</dbReference>
<dbReference type="PANTHER" id="PTHR23515">
    <property type="entry name" value="HIGH-AFFINITY NITRATE TRANSPORTER 2.3"/>
    <property type="match status" value="1"/>
</dbReference>
<feature type="transmembrane region" description="Helical" evidence="6">
    <location>
        <begin position="68"/>
        <end position="86"/>
    </location>
</feature>
<feature type="transmembrane region" description="Helical" evidence="6">
    <location>
        <begin position="448"/>
        <end position="467"/>
    </location>
</feature>
<evidence type="ECO:0000313" key="8">
    <source>
        <dbReference type="Proteomes" id="UP000317638"/>
    </source>
</evidence>
<evidence type="ECO:0000256" key="6">
    <source>
        <dbReference type="SAM" id="Phobius"/>
    </source>
</evidence>
<organism evidence="7 8">
    <name type="scientific">Tessaracoccus rhinocerotis</name>
    <dbReference type="NCBI Taxonomy" id="1689449"/>
    <lineage>
        <taxon>Bacteria</taxon>
        <taxon>Bacillati</taxon>
        <taxon>Actinomycetota</taxon>
        <taxon>Actinomycetes</taxon>
        <taxon>Propionibacteriales</taxon>
        <taxon>Propionibacteriaceae</taxon>
        <taxon>Tessaracoccus</taxon>
    </lineage>
</organism>
<feature type="transmembrane region" description="Helical" evidence="6">
    <location>
        <begin position="269"/>
        <end position="292"/>
    </location>
</feature>
<dbReference type="OrthoDB" id="9771451at2"/>
<feature type="transmembrane region" description="Helical" evidence="6">
    <location>
        <begin position="321"/>
        <end position="342"/>
    </location>
</feature>
<feature type="transmembrane region" description="Helical" evidence="6">
    <location>
        <begin position="387"/>
        <end position="406"/>
    </location>
</feature>
<comment type="similarity">
    <text evidence="2">Belongs to the major facilitator superfamily. Nitrate/nitrite porter (TC 2.A.1.8) family.</text>
</comment>
<evidence type="ECO:0000256" key="3">
    <source>
        <dbReference type="ARBA" id="ARBA00022692"/>
    </source>
</evidence>
<accession>A0A553JWS0</accession>
<dbReference type="GO" id="GO:0016020">
    <property type="term" value="C:membrane"/>
    <property type="evidence" value="ECO:0007669"/>
    <property type="project" value="UniProtKB-SubCell"/>
</dbReference>
<feature type="transmembrane region" description="Helical" evidence="6">
    <location>
        <begin position="418"/>
        <end position="442"/>
    </location>
</feature>
<keyword evidence="5 6" id="KW-0472">Membrane</keyword>
<feature type="transmembrane region" description="Helical" evidence="6">
    <location>
        <begin position="98"/>
        <end position="115"/>
    </location>
</feature>
<dbReference type="Proteomes" id="UP000317638">
    <property type="component" value="Unassembled WGS sequence"/>
</dbReference>
<sequence length="476" mass="52557">MSTKQQTQGDWLQDWDPEDEQNWNKKLAWHTLVITTFSLTMCFVAWFLPSAIIPKLRPLGYDFTPAQLYWMAAMPGLSGGALRILWMILPPKIGTRKLVTLTTLLLLLPILGWAFEITNPDVPYWRLMGLAILSGIGGGAFSGLMPSTSYFFPKRLQGTALGLQAGIGNFGVSLVQLLTPWLISFPLFGFAFFDRVGSDFLKNFGYSIFQSNTMTFTGKPDVLVWYQNSALVYLPFIFAIAIWAYIVLKSVPMRVSIKQQFDIFSNVDTHLMTILYIMTFGTFSGLAAQFGLMMENMYGQYNESIVANGELLIPGYNLPDVVNYIFLGPLVGAAARIVFAPLTDRMGGAVWTLISGIGILGAILFTIPSLTPDVSSAEALTSGFNWFLYGMIAIFFFTGIGNASTFKQMPMIFEKRQAGGVIGWTSAVAAFGPFLFGVGLTIMSPTTFYWIGAAWAVMCIIITWVRYAGPNAPKKG</sequence>
<comment type="caution">
    <text evidence="7">The sequence shown here is derived from an EMBL/GenBank/DDBJ whole genome shotgun (WGS) entry which is preliminary data.</text>
</comment>
<evidence type="ECO:0000256" key="2">
    <source>
        <dbReference type="ARBA" id="ARBA00008432"/>
    </source>
</evidence>
<proteinExistence type="inferred from homology"/>
<feature type="transmembrane region" description="Helical" evidence="6">
    <location>
        <begin position="230"/>
        <end position="248"/>
    </location>
</feature>
<dbReference type="InterPro" id="IPR036259">
    <property type="entry name" value="MFS_trans_sf"/>
</dbReference>
<reference evidence="7 8" key="1">
    <citation type="submission" date="2019-07" db="EMBL/GenBank/DDBJ databases">
        <authorList>
            <person name="Zhou L.-Y."/>
        </authorList>
    </citation>
    <scope>NUCLEOTIDE SEQUENCE [LARGE SCALE GENOMIC DNA]</scope>
    <source>
        <strain evidence="7 8">YIM 101269</strain>
    </source>
</reference>
<dbReference type="GO" id="GO:0015112">
    <property type="term" value="F:nitrate transmembrane transporter activity"/>
    <property type="evidence" value="ECO:0007669"/>
    <property type="project" value="InterPro"/>
</dbReference>
<dbReference type="Gene3D" id="1.20.1250.20">
    <property type="entry name" value="MFS general substrate transporter like domains"/>
    <property type="match status" value="1"/>
</dbReference>
<evidence type="ECO:0000313" key="7">
    <source>
        <dbReference type="EMBL" id="TRY16895.1"/>
    </source>
</evidence>
<feature type="transmembrane region" description="Helical" evidence="6">
    <location>
        <begin position="167"/>
        <end position="193"/>
    </location>
</feature>
<keyword evidence="3 6" id="KW-0812">Transmembrane</keyword>